<dbReference type="SUPFAM" id="SSF55729">
    <property type="entry name" value="Acyl-CoA N-acyltransferases (Nat)"/>
    <property type="match status" value="1"/>
</dbReference>
<accession>A0AAN6SRZ0</accession>
<feature type="compositionally biased region" description="Gly residues" evidence="1">
    <location>
        <begin position="194"/>
        <end position="218"/>
    </location>
</feature>
<dbReference type="EMBL" id="MU854388">
    <property type="protein sequence ID" value="KAK4039936.1"/>
    <property type="molecule type" value="Genomic_DNA"/>
</dbReference>
<protein>
    <recommendedName>
        <fullName evidence="2">N-acetyltransferase domain-containing protein</fullName>
    </recommendedName>
</protein>
<reference evidence="4" key="1">
    <citation type="journal article" date="2023" name="Mol. Phylogenet. Evol.">
        <title>Genome-scale phylogeny and comparative genomics of the fungal order Sordariales.</title>
        <authorList>
            <person name="Hensen N."/>
            <person name="Bonometti L."/>
            <person name="Westerberg I."/>
            <person name="Brannstrom I.O."/>
            <person name="Guillou S."/>
            <person name="Cros-Aarteil S."/>
            <person name="Calhoun S."/>
            <person name="Haridas S."/>
            <person name="Kuo A."/>
            <person name="Mondo S."/>
            <person name="Pangilinan J."/>
            <person name="Riley R."/>
            <person name="LaButti K."/>
            <person name="Andreopoulos B."/>
            <person name="Lipzen A."/>
            <person name="Chen C."/>
            <person name="Yan M."/>
            <person name="Daum C."/>
            <person name="Ng V."/>
            <person name="Clum A."/>
            <person name="Steindorff A."/>
            <person name="Ohm R.A."/>
            <person name="Martin F."/>
            <person name="Silar P."/>
            <person name="Natvig D.O."/>
            <person name="Lalanne C."/>
            <person name="Gautier V."/>
            <person name="Ament-Velasquez S.L."/>
            <person name="Kruys A."/>
            <person name="Hutchinson M.I."/>
            <person name="Powell A.J."/>
            <person name="Barry K."/>
            <person name="Miller A.N."/>
            <person name="Grigoriev I.V."/>
            <person name="Debuchy R."/>
            <person name="Gladieux P."/>
            <person name="Hiltunen Thoren M."/>
            <person name="Johannesson H."/>
        </authorList>
    </citation>
    <scope>NUCLEOTIDE SEQUENCE [LARGE SCALE GENOMIC DNA]</scope>
    <source>
        <strain evidence="4">CBS 284.82</strain>
    </source>
</reference>
<feature type="region of interest" description="Disordered" evidence="1">
    <location>
        <begin position="66"/>
        <end position="85"/>
    </location>
</feature>
<dbReference type="GO" id="GO:0016747">
    <property type="term" value="F:acyltransferase activity, transferring groups other than amino-acyl groups"/>
    <property type="evidence" value="ECO:0007669"/>
    <property type="project" value="InterPro"/>
</dbReference>
<comment type="caution">
    <text evidence="3">The sequence shown here is derived from an EMBL/GenBank/DDBJ whole genome shotgun (WGS) entry which is preliminary data.</text>
</comment>
<name>A0AAN6SRZ0_9PEZI</name>
<dbReference type="InterPro" id="IPR016181">
    <property type="entry name" value="Acyl_CoA_acyltransferase"/>
</dbReference>
<evidence type="ECO:0000256" key="1">
    <source>
        <dbReference type="SAM" id="MobiDB-lite"/>
    </source>
</evidence>
<feature type="region of interest" description="Disordered" evidence="1">
    <location>
        <begin position="20"/>
        <end position="52"/>
    </location>
</feature>
<dbReference type="InterPro" id="IPR000182">
    <property type="entry name" value="GNAT_dom"/>
</dbReference>
<dbReference type="CDD" id="cd04301">
    <property type="entry name" value="NAT_SF"/>
    <property type="match status" value="1"/>
</dbReference>
<feature type="compositionally biased region" description="Polar residues" evidence="1">
    <location>
        <begin position="32"/>
        <end position="47"/>
    </location>
</feature>
<dbReference type="Gene3D" id="3.40.630.30">
    <property type="match status" value="1"/>
</dbReference>
<proteinExistence type="predicted"/>
<feature type="compositionally biased region" description="Basic and acidic residues" evidence="1">
    <location>
        <begin position="220"/>
        <end position="239"/>
    </location>
</feature>
<dbReference type="Pfam" id="PF00583">
    <property type="entry name" value="Acetyltransf_1"/>
    <property type="match status" value="1"/>
</dbReference>
<keyword evidence="4" id="KW-1185">Reference proteome</keyword>
<dbReference type="AlphaFoldDB" id="A0AAN6SRZ0"/>
<gene>
    <name evidence="3" type="ORF">C8A01DRAFT_46665</name>
</gene>
<evidence type="ECO:0000313" key="3">
    <source>
        <dbReference type="EMBL" id="KAK4039936.1"/>
    </source>
</evidence>
<evidence type="ECO:0000259" key="2">
    <source>
        <dbReference type="Pfam" id="PF00583"/>
    </source>
</evidence>
<sequence length="706" mass="79134">MDFDSADLEDTFLSAIGFQSAPKARKSRWSPLPQQESQGANSHQTPGRNIDPHRMLINSARNLQVQNERQAKVSSSHRARTGNQPQLTNTYWDAQRVAKGIVDPSAYPRSAAHTAIQWADQISGTSADCPLANPDPRALPTTSTPTYRLTTPQSFLPANPNPRLGTPEGEGFRNGSAEQPAVCSGSENSDMGRARGGGPRGGGPRCGGLRGGPRGGARGFDSRGDGPRGGDLHPPRLDQVEPDLSIYRMPRPNRDYAGSTYSLPSLGSGINSATDIRNTIGLKPSIYKSGNTWTKYNWSNPYGRDEDEVLLTKSYLVPFIGAWMSEIPDKAPVSFQQDADGHWRRDIDTDTGRLLEPLSYPESMADPTPLDPQVDWRRQNWTSTLLRHRYTTRRFGKNKRHSQRNCPDYEEPAIIDENLIENLAVKVEEPVIERPQFHRFVPKIPSFLRPAEKCDMEAVRAIYNWEVENGLQALDSQPLPVEEFEKILSTSQQLGMPFIVAVRGSARELGLTRGNLAFSVFQQVPFYDEDKRGEILGFAFLSVWQPGLRGSATGSSRATAKINVFVHPEYRRKKIGFSLLDMLLTTVSDCFSSETAYDFIDPDNSPVFKKASDRKRQNFKVYLSYRVRHKHRADGNKKLEAEQKTYDDDVVWVKKMVEDGLNFSELVRYEAVHRSPKGREGPVCWLDEVVFEHTCAFDPNVVDADY</sequence>
<feature type="domain" description="N-acetyltransferase" evidence="2">
    <location>
        <begin position="531"/>
        <end position="585"/>
    </location>
</feature>
<organism evidence="3 4">
    <name type="scientific">Parachaetomium inaequale</name>
    <dbReference type="NCBI Taxonomy" id="2588326"/>
    <lineage>
        <taxon>Eukaryota</taxon>
        <taxon>Fungi</taxon>
        <taxon>Dikarya</taxon>
        <taxon>Ascomycota</taxon>
        <taxon>Pezizomycotina</taxon>
        <taxon>Sordariomycetes</taxon>
        <taxon>Sordariomycetidae</taxon>
        <taxon>Sordariales</taxon>
        <taxon>Chaetomiaceae</taxon>
        <taxon>Parachaetomium</taxon>
    </lineage>
</organism>
<dbReference type="Proteomes" id="UP001303115">
    <property type="component" value="Unassembled WGS sequence"/>
</dbReference>
<evidence type="ECO:0000313" key="4">
    <source>
        <dbReference type="Proteomes" id="UP001303115"/>
    </source>
</evidence>
<feature type="region of interest" description="Disordered" evidence="1">
    <location>
        <begin position="147"/>
        <end position="252"/>
    </location>
</feature>